<dbReference type="Proteomes" id="UP001470230">
    <property type="component" value="Unassembled WGS sequence"/>
</dbReference>
<keyword evidence="2" id="KW-1185">Reference proteome</keyword>
<protein>
    <submittedName>
        <fullName evidence="1">Uncharacterized protein</fullName>
    </submittedName>
</protein>
<sequence>MNFGSFVAAKVESDYILCDVQGVLDNQNIIADATLADPSINEVIPMPMRHDVVFSLSIRRSRFSSRISTSV</sequence>
<organism evidence="1 2">
    <name type="scientific">Tritrichomonas musculus</name>
    <dbReference type="NCBI Taxonomy" id="1915356"/>
    <lineage>
        <taxon>Eukaryota</taxon>
        <taxon>Metamonada</taxon>
        <taxon>Parabasalia</taxon>
        <taxon>Tritrichomonadida</taxon>
        <taxon>Tritrichomonadidae</taxon>
        <taxon>Tritrichomonas</taxon>
    </lineage>
</organism>
<name>A0ABR2GS40_9EUKA</name>
<accession>A0ABR2GS40</accession>
<proteinExistence type="predicted"/>
<comment type="caution">
    <text evidence="1">The sequence shown here is derived from an EMBL/GenBank/DDBJ whole genome shotgun (WGS) entry which is preliminary data.</text>
</comment>
<dbReference type="EMBL" id="JAPFFF010000063">
    <property type="protein sequence ID" value="KAK8836734.1"/>
    <property type="molecule type" value="Genomic_DNA"/>
</dbReference>
<evidence type="ECO:0000313" key="2">
    <source>
        <dbReference type="Proteomes" id="UP001470230"/>
    </source>
</evidence>
<evidence type="ECO:0000313" key="1">
    <source>
        <dbReference type="EMBL" id="KAK8836734.1"/>
    </source>
</evidence>
<gene>
    <name evidence="1" type="ORF">M9Y10_037251</name>
</gene>
<reference evidence="1 2" key="1">
    <citation type="submission" date="2024-04" db="EMBL/GenBank/DDBJ databases">
        <title>Tritrichomonas musculus Genome.</title>
        <authorList>
            <person name="Alves-Ferreira E."/>
            <person name="Grigg M."/>
            <person name="Lorenzi H."/>
            <person name="Galac M."/>
        </authorList>
    </citation>
    <scope>NUCLEOTIDE SEQUENCE [LARGE SCALE GENOMIC DNA]</scope>
    <source>
        <strain evidence="1 2">EAF2021</strain>
    </source>
</reference>